<dbReference type="GeneID" id="98180435"/>
<feature type="region of interest" description="Disordered" evidence="1">
    <location>
        <begin position="65"/>
        <end position="102"/>
    </location>
</feature>
<protein>
    <submittedName>
        <fullName evidence="2">Uncharacterized protein</fullName>
    </submittedName>
</protein>
<feature type="compositionally biased region" description="Polar residues" evidence="1">
    <location>
        <begin position="92"/>
        <end position="102"/>
    </location>
</feature>
<evidence type="ECO:0000313" key="2">
    <source>
        <dbReference type="EMBL" id="GAB1319483.1"/>
    </source>
</evidence>
<dbReference type="Proteomes" id="UP001628179">
    <property type="component" value="Unassembled WGS sequence"/>
</dbReference>
<feature type="compositionally biased region" description="Basic and acidic residues" evidence="1">
    <location>
        <begin position="65"/>
        <end position="89"/>
    </location>
</feature>
<evidence type="ECO:0000313" key="3">
    <source>
        <dbReference type="Proteomes" id="UP001628179"/>
    </source>
</evidence>
<organism evidence="2 3">
    <name type="scientific">Madurella fahalii</name>
    <dbReference type="NCBI Taxonomy" id="1157608"/>
    <lineage>
        <taxon>Eukaryota</taxon>
        <taxon>Fungi</taxon>
        <taxon>Dikarya</taxon>
        <taxon>Ascomycota</taxon>
        <taxon>Pezizomycotina</taxon>
        <taxon>Sordariomycetes</taxon>
        <taxon>Sordariomycetidae</taxon>
        <taxon>Sordariales</taxon>
        <taxon>Sordariales incertae sedis</taxon>
        <taxon>Madurella</taxon>
    </lineage>
</organism>
<evidence type="ECO:0000256" key="1">
    <source>
        <dbReference type="SAM" id="MobiDB-lite"/>
    </source>
</evidence>
<feature type="region of interest" description="Disordered" evidence="1">
    <location>
        <begin position="1"/>
        <end position="25"/>
    </location>
</feature>
<gene>
    <name evidence="2" type="ORF">MFIFM68171_09693</name>
</gene>
<dbReference type="EMBL" id="BAAFSV010000005">
    <property type="protein sequence ID" value="GAB1319483.1"/>
    <property type="molecule type" value="Genomic_DNA"/>
</dbReference>
<dbReference type="RefSeq" id="XP_070921213.1">
    <property type="nucleotide sequence ID" value="XM_071065112.1"/>
</dbReference>
<accession>A0ABQ0GP22</accession>
<keyword evidence="3" id="KW-1185">Reference proteome</keyword>
<name>A0ABQ0GP22_9PEZI</name>
<reference evidence="2 3" key="1">
    <citation type="submission" date="2024-09" db="EMBL/GenBank/DDBJ databases">
        <title>Itraconazole resistance in Madurella fahalii resulting from another homologue of gene encoding cytochrome P450 14-alpha sterol demethylase (CYP51).</title>
        <authorList>
            <person name="Yoshioka I."/>
            <person name="Fahal A.H."/>
            <person name="Kaneko S."/>
            <person name="Yaguchi T."/>
        </authorList>
    </citation>
    <scope>NUCLEOTIDE SEQUENCE [LARGE SCALE GENOMIC DNA]</scope>
    <source>
        <strain evidence="2 3">IFM 68171</strain>
    </source>
</reference>
<comment type="caution">
    <text evidence="2">The sequence shown here is derived from an EMBL/GenBank/DDBJ whole genome shotgun (WGS) entry which is preliminary data.</text>
</comment>
<sequence>MTSDERETFLSAFSPGSYGSVTPVSGEGAHSLVDALLNFLDRTLDRLEAISKRVFERISIALRPSNERGLGKSHGEKDDGQRVGEKDMGSDMDSTYGEQDMY</sequence>
<proteinExistence type="predicted"/>